<dbReference type="EMBL" id="CZRL01000069">
    <property type="protein sequence ID" value="CUS51824.1"/>
    <property type="molecule type" value="Genomic_DNA"/>
</dbReference>
<feature type="domain" description="Enolase C-terminal" evidence="2">
    <location>
        <begin position="157"/>
        <end position="354"/>
    </location>
</feature>
<feature type="domain" description="Mandelate racemase/muconate lactonizing enzyme N-terminal" evidence="1">
    <location>
        <begin position="17"/>
        <end position="124"/>
    </location>
</feature>
<dbReference type="InterPro" id="IPR034593">
    <property type="entry name" value="DgoD-like"/>
</dbReference>
<dbReference type="EC" id="5.5.1.1" evidence="3"/>
<dbReference type="Gene3D" id="3.20.20.120">
    <property type="entry name" value="Enolase-like C-terminal domain"/>
    <property type="match status" value="1"/>
</dbReference>
<gene>
    <name evidence="3" type="ORF">MGWOODY_XGa1639</name>
</gene>
<name>A0A160TRU9_9ZZZZ</name>
<dbReference type="InterPro" id="IPR029065">
    <property type="entry name" value="Enolase_C-like"/>
</dbReference>
<dbReference type="PANTHER" id="PTHR48080">
    <property type="entry name" value="D-GALACTONATE DEHYDRATASE-RELATED"/>
    <property type="match status" value="1"/>
</dbReference>
<reference evidence="3" key="1">
    <citation type="submission" date="2015-10" db="EMBL/GenBank/DDBJ databases">
        <authorList>
            <person name="Gilbert D.G."/>
        </authorList>
    </citation>
    <scope>NUCLEOTIDE SEQUENCE</scope>
</reference>
<proteinExistence type="predicted"/>
<evidence type="ECO:0000259" key="1">
    <source>
        <dbReference type="Pfam" id="PF02746"/>
    </source>
</evidence>
<dbReference type="InterPro" id="IPR013341">
    <property type="entry name" value="Mandelate_racemase_N_dom"/>
</dbReference>
<dbReference type="SUPFAM" id="SSF54826">
    <property type="entry name" value="Enolase N-terminal domain-like"/>
    <property type="match status" value="1"/>
</dbReference>
<evidence type="ECO:0000259" key="2">
    <source>
        <dbReference type="Pfam" id="PF13378"/>
    </source>
</evidence>
<sequence length="367" mass="39405">MKIEKIAVWGIQMPFREGPYAMSHVTQEVVYGRVLQVHTVDGQTGLGEVVFPPTLSVDERQQLIADEPLYLSSLAGKEVDALIQLAQELCGRGRSWPGIAFGLETAGYDLLGKAGGLPVSDLLGGRLGEGVDDYFSISEPTIEKIRKRLAIAGSERKVIQLKLGIGSPGDDAEQVSAALSNMADWQILLADANGGWSVDTACEIISSFNDPRIVWEEACSTYDENTEVARRTGQPVMVDQCVKEASLARKAVDDQLVSSLCIKPAFLGGLTVARNIRDYCVSNDMKMRIDGPWCGDIATAAILHLALGAPPDLLIAGCDLREPLVQEQDLKGVIRFDGCRIGPPSGPGLGITLPDNVMGDPDAIFSL</sequence>
<evidence type="ECO:0000313" key="3">
    <source>
        <dbReference type="EMBL" id="CUS51824.1"/>
    </source>
</evidence>
<keyword evidence="3" id="KW-0413">Isomerase</keyword>
<dbReference type="SUPFAM" id="SSF51604">
    <property type="entry name" value="Enolase C-terminal domain-like"/>
    <property type="match status" value="1"/>
</dbReference>
<organism evidence="3">
    <name type="scientific">hydrothermal vent metagenome</name>
    <dbReference type="NCBI Taxonomy" id="652676"/>
    <lineage>
        <taxon>unclassified sequences</taxon>
        <taxon>metagenomes</taxon>
        <taxon>ecological metagenomes</taxon>
    </lineage>
</organism>
<dbReference type="Gene3D" id="3.30.390.10">
    <property type="entry name" value="Enolase-like, N-terminal domain"/>
    <property type="match status" value="1"/>
</dbReference>
<dbReference type="GO" id="GO:0018849">
    <property type="term" value="F:muconate cycloisomerase activity"/>
    <property type="evidence" value="ECO:0007669"/>
    <property type="project" value="UniProtKB-EC"/>
</dbReference>
<protein>
    <submittedName>
        <fullName evidence="3">Muconate cycloisomerase</fullName>
        <ecNumber evidence="3">5.5.1.1</ecNumber>
    </submittedName>
</protein>
<dbReference type="Pfam" id="PF02746">
    <property type="entry name" value="MR_MLE_N"/>
    <property type="match status" value="1"/>
</dbReference>
<accession>A0A160TRU9</accession>
<dbReference type="SFLD" id="SFLDS00001">
    <property type="entry name" value="Enolase"/>
    <property type="match status" value="1"/>
</dbReference>
<dbReference type="Pfam" id="PF13378">
    <property type="entry name" value="MR_MLE_C"/>
    <property type="match status" value="1"/>
</dbReference>
<dbReference type="AlphaFoldDB" id="A0A160TRU9"/>
<dbReference type="InterPro" id="IPR036849">
    <property type="entry name" value="Enolase-like_C_sf"/>
</dbReference>
<dbReference type="CDD" id="cd00308">
    <property type="entry name" value="enolase_like"/>
    <property type="match status" value="1"/>
</dbReference>
<dbReference type="InterPro" id="IPR029017">
    <property type="entry name" value="Enolase-like_N"/>
</dbReference>